<name>A0A381S4M3_9ZZZZ</name>
<sequence length="111" mass="12796">MSEDLFIVKGTVSVTFESECQRCFKNTDINLNLEIKVSVKDKKYQNLDKKGSLEVHYQDVDNFAIDTLIVEEIHLNYPSIVNCCGPDNNDEISDVDLKKIKPFKKIRDLIK</sequence>
<evidence type="ECO:0000313" key="1">
    <source>
        <dbReference type="EMBL" id="SUZ98278.1"/>
    </source>
</evidence>
<proteinExistence type="predicted"/>
<evidence type="ECO:0008006" key="2">
    <source>
        <dbReference type="Google" id="ProtNLM"/>
    </source>
</evidence>
<dbReference type="EMBL" id="UINC01002588">
    <property type="protein sequence ID" value="SUZ98278.1"/>
    <property type="molecule type" value="Genomic_DNA"/>
</dbReference>
<reference evidence="1" key="1">
    <citation type="submission" date="2018-05" db="EMBL/GenBank/DDBJ databases">
        <authorList>
            <person name="Lanie J.A."/>
            <person name="Ng W.-L."/>
            <person name="Kazmierczak K.M."/>
            <person name="Andrzejewski T.M."/>
            <person name="Davidsen T.M."/>
            <person name="Wayne K.J."/>
            <person name="Tettelin H."/>
            <person name="Glass J.I."/>
            <person name="Rusch D."/>
            <person name="Podicherti R."/>
            <person name="Tsui H.-C.T."/>
            <person name="Winkler M.E."/>
        </authorList>
    </citation>
    <scope>NUCLEOTIDE SEQUENCE</scope>
</reference>
<organism evidence="1">
    <name type="scientific">marine metagenome</name>
    <dbReference type="NCBI Taxonomy" id="408172"/>
    <lineage>
        <taxon>unclassified sequences</taxon>
        <taxon>metagenomes</taxon>
        <taxon>ecological metagenomes</taxon>
    </lineage>
</organism>
<protein>
    <recommendedName>
        <fullName evidence="2">DUF177 domain-containing protein</fullName>
    </recommendedName>
</protein>
<gene>
    <name evidence="1" type="ORF">METZ01_LOCUS51132</name>
</gene>
<dbReference type="Pfam" id="PF02620">
    <property type="entry name" value="YceD"/>
    <property type="match status" value="1"/>
</dbReference>
<dbReference type="InterPro" id="IPR003772">
    <property type="entry name" value="YceD"/>
</dbReference>
<dbReference type="AlphaFoldDB" id="A0A381S4M3"/>
<accession>A0A381S4M3</accession>